<proteinExistence type="predicted"/>
<organism evidence="2 3">
    <name type="scientific">Circinella minor</name>
    <dbReference type="NCBI Taxonomy" id="1195481"/>
    <lineage>
        <taxon>Eukaryota</taxon>
        <taxon>Fungi</taxon>
        <taxon>Fungi incertae sedis</taxon>
        <taxon>Mucoromycota</taxon>
        <taxon>Mucoromycotina</taxon>
        <taxon>Mucoromycetes</taxon>
        <taxon>Mucorales</taxon>
        <taxon>Lichtheimiaceae</taxon>
        <taxon>Circinella</taxon>
    </lineage>
</organism>
<dbReference type="InterPro" id="IPR012337">
    <property type="entry name" value="RNaseH-like_sf"/>
</dbReference>
<dbReference type="Proteomes" id="UP000646827">
    <property type="component" value="Unassembled WGS sequence"/>
</dbReference>
<evidence type="ECO:0000313" key="3">
    <source>
        <dbReference type="Proteomes" id="UP000646827"/>
    </source>
</evidence>
<protein>
    <recommendedName>
        <fullName evidence="1">Tc1-like transposase DDE domain-containing protein</fullName>
    </recommendedName>
</protein>
<dbReference type="InterPro" id="IPR009057">
    <property type="entry name" value="Homeodomain-like_sf"/>
</dbReference>
<accession>A0A8H7VFA5</accession>
<dbReference type="Pfam" id="PF13358">
    <property type="entry name" value="DDE_3"/>
    <property type="match status" value="1"/>
</dbReference>
<dbReference type="SUPFAM" id="SSF53098">
    <property type="entry name" value="Ribonuclease H-like"/>
    <property type="match status" value="1"/>
</dbReference>
<sequence>MDYIVDQNLYALESLTSHTKYLQNVKSTSTAQVNVEHLDYEREQRGEDSDMREITEKRTYTRYTNQEKARFFKLKIDKCLSASAAAKQLGIHVRAAQRWVKQYEEDPDSIFDSKKQGRRRILNEEHKMTVIKYVDSNPSAAIADITEHLMYEFRLNDLKVSCSTVHTFMRAECNLSLKKAEFHSVERNSPDKINDRHDRVREWDETDMNFLTNCVFLDESPFHINMKRTRAWSTVGTPAIVTVPTTRAKTTTVLGAISASGLIKVSVRIPSPSKKRKAGQEYGILSTGTVTGHYISFLKETLDEMDKHPHMKGHYLIMDNAPIHTSNDIAKYVEYRGYRCAYLPPYSPELNPIEQFWSVAKSKIKRQRFLQQETLSTRIREACNNVKPTDFIGFVTHSHRCLDKCRRKENL</sequence>
<reference evidence="2 3" key="1">
    <citation type="submission" date="2020-12" db="EMBL/GenBank/DDBJ databases">
        <title>Metabolic potential, ecology and presence of endohyphal bacteria is reflected in genomic diversity of Mucoromycotina.</title>
        <authorList>
            <person name="Muszewska A."/>
            <person name="Okrasinska A."/>
            <person name="Steczkiewicz K."/>
            <person name="Drgas O."/>
            <person name="Orlowska M."/>
            <person name="Perlinska-Lenart U."/>
            <person name="Aleksandrzak-Piekarczyk T."/>
            <person name="Szatraj K."/>
            <person name="Zielenkiewicz U."/>
            <person name="Pilsyk S."/>
            <person name="Malc E."/>
            <person name="Mieczkowski P."/>
            <person name="Kruszewska J.S."/>
            <person name="Biernat P."/>
            <person name="Pawlowska J."/>
        </authorList>
    </citation>
    <scope>NUCLEOTIDE SEQUENCE [LARGE SCALE GENOMIC DNA]</scope>
    <source>
        <strain evidence="2 3">CBS 142.35</strain>
    </source>
</reference>
<dbReference type="Gene3D" id="3.30.420.10">
    <property type="entry name" value="Ribonuclease H-like superfamily/Ribonuclease H"/>
    <property type="match status" value="1"/>
</dbReference>
<gene>
    <name evidence="2" type="ORF">INT45_003201</name>
</gene>
<dbReference type="InterPro" id="IPR038717">
    <property type="entry name" value="Tc1-like_DDE_dom"/>
</dbReference>
<dbReference type="NCBIfam" id="NF033545">
    <property type="entry name" value="transpos_IS630"/>
    <property type="match status" value="1"/>
</dbReference>
<comment type="caution">
    <text evidence="2">The sequence shown here is derived from an EMBL/GenBank/DDBJ whole genome shotgun (WGS) entry which is preliminary data.</text>
</comment>
<dbReference type="InterPro" id="IPR036397">
    <property type="entry name" value="RNaseH_sf"/>
</dbReference>
<evidence type="ECO:0000259" key="1">
    <source>
        <dbReference type="Pfam" id="PF13358"/>
    </source>
</evidence>
<dbReference type="InterPro" id="IPR047655">
    <property type="entry name" value="Transpos_IS630-like"/>
</dbReference>
<dbReference type="PANTHER" id="PTHR46564:SF1">
    <property type="entry name" value="TRANSPOSASE"/>
    <property type="match status" value="1"/>
</dbReference>
<keyword evidence="3" id="KW-1185">Reference proteome</keyword>
<dbReference type="PANTHER" id="PTHR46564">
    <property type="entry name" value="TRANSPOSASE"/>
    <property type="match status" value="1"/>
</dbReference>
<dbReference type="EMBL" id="JAEPRB010000365">
    <property type="protein sequence ID" value="KAG2216742.1"/>
    <property type="molecule type" value="Genomic_DNA"/>
</dbReference>
<feature type="domain" description="Tc1-like transposase DDE" evidence="1">
    <location>
        <begin position="214"/>
        <end position="375"/>
    </location>
</feature>
<dbReference type="OrthoDB" id="2207820at2759"/>
<dbReference type="SUPFAM" id="SSF46689">
    <property type="entry name" value="Homeodomain-like"/>
    <property type="match status" value="1"/>
</dbReference>
<dbReference type="GO" id="GO:0003676">
    <property type="term" value="F:nucleic acid binding"/>
    <property type="evidence" value="ECO:0007669"/>
    <property type="project" value="InterPro"/>
</dbReference>
<name>A0A8H7VFA5_9FUNG</name>
<dbReference type="AlphaFoldDB" id="A0A8H7VFA5"/>
<evidence type="ECO:0000313" key="2">
    <source>
        <dbReference type="EMBL" id="KAG2216742.1"/>
    </source>
</evidence>